<dbReference type="OrthoDB" id="8841220at2759"/>
<dbReference type="OMA" id="WEEPDIQ"/>
<sequence>MAEKETKKNNKVVKKEKNAEGETGEEAATENLEFAELGPFETITGQRMPSAFFKFQFKNVEYSSGRHKTFLCYSVEKQGTECERSEGYVEDEHAGTHAESAFFTDIFTECDGSLSYSIIWYVSSSPCAVCAAKIAEYLSSSPNVELTIFMARLFMWEEAESHQGLRQLQAAGCRLRIMKAPEYNYCWNTYVDNEGEAFTPWEDLQDSSVFYEEKLHEILQQA</sequence>
<evidence type="ECO:0000256" key="5">
    <source>
        <dbReference type="SAM" id="MobiDB-lite"/>
    </source>
</evidence>
<dbReference type="InterPro" id="IPR016193">
    <property type="entry name" value="Cytidine_deaminase-like"/>
</dbReference>
<comment type="similarity">
    <text evidence="2">Belongs to the cytidine and deoxycytidylate deaminase family.</text>
</comment>
<evidence type="ECO:0000313" key="8">
    <source>
        <dbReference type="Proteomes" id="UP000287033"/>
    </source>
</evidence>
<evidence type="ECO:0000256" key="3">
    <source>
        <dbReference type="ARBA" id="ARBA00022723"/>
    </source>
</evidence>
<dbReference type="InterPro" id="IPR002125">
    <property type="entry name" value="CMP_dCMP_dom"/>
</dbReference>
<dbReference type="Pfam" id="PF18772">
    <property type="entry name" value="APOBEC2"/>
    <property type="match status" value="1"/>
</dbReference>
<accession>A0A401S1Q9</accession>
<evidence type="ECO:0000256" key="2">
    <source>
        <dbReference type="ARBA" id="ARBA00006576"/>
    </source>
</evidence>
<dbReference type="PANTHER" id="PTHR13857">
    <property type="entry name" value="MRNA EDITING ENZYME"/>
    <property type="match status" value="1"/>
</dbReference>
<dbReference type="EMBL" id="BEZZ01000053">
    <property type="protein sequence ID" value="GCC24325.1"/>
    <property type="molecule type" value="Genomic_DNA"/>
</dbReference>
<dbReference type="GO" id="GO:0003723">
    <property type="term" value="F:RNA binding"/>
    <property type="evidence" value="ECO:0007669"/>
    <property type="project" value="TreeGrafter"/>
</dbReference>
<dbReference type="Gene3D" id="3.40.140.10">
    <property type="entry name" value="Cytidine Deaminase, domain 2"/>
    <property type="match status" value="1"/>
</dbReference>
<feature type="domain" description="CMP/dCMP-type deaminase" evidence="6">
    <location>
        <begin position="65"/>
        <end position="168"/>
    </location>
</feature>
<feature type="region of interest" description="Disordered" evidence="5">
    <location>
        <begin position="1"/>
        <end position="31"/>
    </location>
</feature>
<name>A0A401S1Q9_CHIPU</name>
<dbReference type="STRING" id="137246.A0A401S1Q9"/>
<dbReference type="AlphaFoldDB" id="A0A401S1Q9"/>
<organism evidence="7 8">
    <name type="scientific">Chiloscyllium punctatum</name>
    <name type="common">Brownbanded bambooshark</name>
    <name type="synonym">Hemiscyllium punctatum</name>
    <dbReference type="NCBI Taxonomy" id="137246"/>
    <lineage>
        <taxon>Eukaryota</taxon>
        <taxon>Metazoa</taxon>
        <taxon>Chordata</taxon>
        <taxon>Craniata</taxon>
        <taxon>Vertebrata</taxon>
        <taxon>Chondrichthyes</taxon>
        <taxon>Elasmobranchii</taxon>
        <taxon>Galeomorphii</taxon>
        <taxon>Galeoidea</taxon>
        <taxon>Orectolobiformes</taxon>
        <taxon>Hemiscylliidae</taxon>
        <taxon>Chiloscyllium</taxon>
    </lineage>
</organism>
<dbReference type="GO" id="GO:0016554">
    <property type="term" value="P:cytidine to uridine editing"/>
    <property type="evidence" value="ECO:0007669"/>
    <property type="project" value="TreeGrafter"/>
</dbReference>
<keyword evidence="3" id="KW-0479">Metal-binding</keyword>
<dbReference type="CDD" id="cd01283">
    <property type="entry name" value="cytidine_deaminase"/>
    <property type="match status" value="1"/>
</dbReference>
<keyword evidence="8" id="KW-1185">Reference proteome</keyword>
<dbReference type="PANTHER" id="PTHR13857:SF4">
    <property type="entry name" value="C-U-EDITING ENZYME APOBEC-2"/>
    <property type="match status" value="1"/>
</dbReference>
<reference evidence="7 8" key="1">
    <citation type="journal article" date="2018" name="Nat. Ecol. Evol.">
        <title>Shark genomes provide insights into elasmobranch evolution and the origin of vertebrates.</title>
        <authorList>
            <person name="Hara Y"/>
            <person name="Yamaguchi K"/>
            <person name="Onimaru K"/>
            <person name="Kadota M"/>
            <person name="Koyanagi M"/>
            <person name="Keeley SD"/>
            <person name="Tatsumi K"/>
            <person name="Tanaka K"/>
            <person name="Motone F"/>
            <person name="Kageyama Y"/>
            <person name="Nozu R"/>
            <person name="Adachi N"/>
            <person name="Nishimura O"/>
            <person name="Nakagawa R"/>
            <person name="Tanegashima C"/>
            <person name="Kiyatake I"/>
            <person name="Matsumoto R"/>
            <person name="Murakumo K"/>
            <person name="Nishida K"/>
            <person name="Terakita A"/>
            <person name="Kuratani S"/>
            <person name="Sato K"/>
            <person name="Hyodo S Kuraku.S."/>
        </authorList>
    </citation>
    <scope>NUCLEOTIDE SEQUENCE [LARGE SCALE GENOMIC DNA]</scope>
</reference>
<evidence type="ECO:0000259" key="6">
    <source>
        <dbReference type="PROSITE" id="PS51747"/>
    </source>
</evidence>
<feature type="compositionally biased region" description="Basic and acidic residues" evidence="5">
    <location>
        <begin position="1"/>
        <end position="20"/>
    </location>
</feature>
<comment type="cofactor">
    <cofactor evidence="1">
        <name>Zn(2+)</name>
        <dbReference type="ChEBI" id="CHEBI:29105"/>
    </cofactor>
</comment>
<evidence type="ECO:0000256" key="4">
    <source>
        <dbReference type="ARBA" id="ARBA00022801"/>
    </source>
</evidence>
<dbReference type="GO" id="GO:0005737">
    <property type="term" value="C:cytoplasm"/>
    <property type="evidence" value="ECO:0007669"/>
    <property type="project" value="TreeGrafter"/>
</dbReference>
<dbReference type="Proteomes" id="UP000287033">
    <property type="component" value="Unassembled WGS sequence"/>
</dbReference>
<comment type="caution">
    <text evidence="7">The sequence shown here is derived from an EMBL/GenBank/DDBJ whole genome shotgun (WGS) entry which is preliminary data.</text>
</comment>
<evidence type="ECO:0000313" key="7">
    <source>
        <dbReference type="EMBL" id="GCC24325.1"/>
    </source>
</evidence>
<protein>
    <recommendedName>
        <fullName evidence="6">CMP/dCMP-type deaminase domain-containing protein</fullName>
    </recommendedName>
</protein>
<proteinExistence type="inferred from homology"/>
<gene>
    <name evidence="7" type="ORF">chiPu_0002725</name>
</gene>
<keyword evidence="4" id="KW-0378">Hydrolase</keyword>
<dbReference type="GO" id="GO:0005634">
    <property type="term" value="C:nucleus"/>
    <property type="evidence" value="ECO:0007669"/>
    <property type="project" value="TreeGrafter"/>
</dbReference>
<dbReference type="InterPro" id="IPR050610">
    <property type="entry name" value="APOBEC_Cyt_Deaminase"/>
</dbReference>
<dbReference type="GO" id="GO:0046872">
    <property type="term" value="F:metal ion binding"/>
    <property type="evidence" value="ECO:0007669"/>
    <property type="project" value="UniProtKB-KW"/>
</dbReference>
<dbReference type="SUPFAM" id="SSF53927">
    <property type="entry name" value="Cytidine deaminase-like"/>
    <property type="match status" value="1"/>
</dbReference>
<dbReference type="PROSITE" id="PS51747">
    <property type="entry name" value="CYT_DCMP_DEAMINASES_2"/>
    <property type="match status" value="1"/>
</dbReference>
<evidence type="ECO:0000256" key="1">
    <source>
        <dbReference type="ARBA" id="ARBA00001947"/>
    </source>
</evidence>
<dbReference type="GO" id="GO:0004126">
    <property type="term" value="F:cytidine deaminase activity"/>
    <property type="evidence" value="ECO:0007669"/>
    <property type="project" value="TreeGrafter"/>
</dbReference>